<evidence type="ECO:0000313" key="1">
    <source>
        <dbReference type="EMBL" id="KIM57229.1"/>
    </source>
</evidence>
<dbReference type="AlphaFoldDB" id="A0A0C3DLV5"/>
<reference evidence="2" key="2">
    <citation type="submission" date="2015-01" db="EMBL/GenBank/DDBJ databases">
        <title>Evolutionary Origins and Diversification of the Mycorrhizal Mutualists.</title>
        <authorList>
            <consortium name="DOE Joint Genome Institute"/>
            <consortium name="Mycorrhizal Genomics Consortium"/>
            <person name="Kohler A."/>
            <person name="Kuo A."/>
            <person name="Nagy L.G."/>
            <person name="Floudas D."/>
            <person name="Copeland A."/>
            <person name="Barry K.W."/>
            <person name="Cichocki N."/>
            <person name="Veneault-Fourrey C."/>
            <person name="LaButti K."/>
            <person name="Lindquist E.A."/>
            <person name="Lipzen A."/>
            <person name="Lundell T."/>
            <person name="Morin E."/>
            <person name="Murat C."/>
            <person name="Riley R."/>
            <person name="Ohm R."/>
            <person name="Sun H."/>
            <person name="Tunlid A."/>
            <person name="Henrissat B."/>
            <person name="Grigoriev I.V."/>
            <person name="Hibbett D.S."/>
            <person name="Martin F."/>
        </authorList>
    </citation>
    <scope>NUCLEOTIDE SEQUENCE [LARGE SCALE GENOMIC DNA]</scope>
    <source>
        <strain evidence="2">Foug A</strain>
    </source>
</reference>
<dbReference type="HOGENOM" id="CLU_2655867_0_0_1"/>
<proteinExistence type="predicted"/>
<protein>
    <submittedName>
        <fullName evidence="1">Uncharacterized protein</fullName>
    </submittedName>
</protein>
<evidence type="ECO:0000313" key="2">
    <source>
        <dbReference type="Proteomes" id="UP000053989"/>
    </source>
</evidence>
<name>A0A0C3DLV5_9AGAM</name>
<dbReference type="Proteomes" id="UP000053989">
    <property type="component" value="Unassembled WGS sequence"/>
</dbReference>
<keyword evidence="2" id="KW-1185">Reference proteome</keyword>
<dbReference type="InParanoid" id="A0A0C3DLV5"/>
<reference evidence="1 2" key="1">
    <citation type="submission" date="2014-04" db="EMBL/GenBank/DDBJ databases">
        <authorList>
            <consortium name="DOE Joint Genome Institute"/>
            <person name="Kuo A."/>
            <person name="Kohler A."/>
            <person name="Nagy L.G."/>
            <person name="Floudas D."/>
            <person name="Copeland A."/>
            <person name="Barry K.W."/>
            <person name="Cichocki N."/>
            <person name="Veneault-Fourrey C."/>
            <person name="LaButti K."/>
            <person name="Lindquist E.A."/>
            <person name="Lipzen A."/>
            <person name="Lundell T."/>
            <person name="Morin E."/>
            <person name="Murat C."/>
            <person name="Sun H."/>
            <person name="Tunlid A."/>
            <person name="Henrissat B."/>
            <person name="Grigoriev I.V."/>
            <person name="Hibbett D.S."/>
            <person name="Martin F."/>
            <person name="Nordberg H.P."/>
            <person name="Cantor M.N."/>
            <person name="Hua S.X."/>
        </authorList>
    </citation>
    <scope>NUCLEOTIDE SEQUENCE [LARGE SCALE GENOMIC DNA]</scope>
    <source>
        <strain evidence="1 2">Foug A</strain>
    </source>
</reference>
<dbReference type="EMBL" id="KN822104">
    <property type="protein sequence ID" value="KIM57229.1"/>
    <property type="molecule type" value="Genomic_DNA"/>
</dbReference>
<accession>A0A0C3DLV5</accession>
<gene>
    <name evidence="1" type="ORF">SCLCIDRAFT_1219696</name>
</gene>
<sequence length="76" mass="8235">MGTNGVAAKIVHLRPAGVVFEHTSLSIGSMREEGVGETVLILRGTRVQHRGSLPKLHRSRGYPSIQARGSVSFVRE</sequence>
<organism evidence="1 2">
    <name type="scientific">Scleroderma citrinum Foug A</name>
    <dbReference type="NCBI Taxonomy" id="1036808"/>
    <lineage>
        <taxon>Eukaryota</taxon>
        <taxon>Fungi</taxon>
        <taxon>Dikarya</taxon>
        <taxon>Basidiomycota</taxon>
        <taxon>Agaricomycotina</taxon>
        <taxon>Agaricomycetes</taxon>
        <taxon>Agaricomycetidae</taxon>
        <taxon>Boletales</taxon>
        <taxon>Sclerodermatineae</taxon>
        <taxon>Sclerodermataceae</taxon>
        <taxon>Scleroderma</taxon>
    </lineage>
</organism>